<dbReference type="PANTHER" id="PTHR15422:SF45">
    <property type="entry name" value="CYTOCHROME B561 DOMAIN-CONTAINING PROTEIN"/>
    <property type="match status" value="1"/>
</dbReference>
<comment type="cofactor">
    <cofactor evidence="1">
        <name>heme b</name>
        <dbReference type="ChEBI" id="CHEBI:60344"/>
    </cofactor>
</comment>
<feature type="compositionally biased region" description="Polar residues" evidence="11">
    <location>
        <begin position="62"/>
        <end position="76"/>
    </location>
</feature>
<dbReference type="GO" id="GO:0140575">
    <property type="term" value="F:transmembrane monodehydroascorbate reductase activity"/>
    <property type="evidence" value="ECO:0007669"/>
    <property type="project" value="InterPro"/>
</dbReference>
<keyword evidence="3" id="KW-0813">Transport</keyword>
<comment type="subcellular location">
    <subcellularLocation>
        <location evidence="2">Membrane</location>
        <topology evidence="2">Multi-pass membrane protein</topology>
    </subcellularLocation>
</comment>
<feature type="transmembrane region" description="Helical" evidence="12">
    <location>
        <begin position="145"/>
        <end position="169"/>
    </location>
</feature>
<proteinExistence type="predicted"/>
<dbReference type="EMBL" id="JAABOA010005927">
    <property type="protein sequence ID" value="KAF9572076.1"/>
    <property type="molecule type" value="Genomic_DNA"/>
</dbReference>
<dbReference type="Gene3D" id="1.20.120.1770">
    <property type="match status" value="1"/>
</dbReference>
<evidence type="ECO:0000256" key="11">
    <source>
        <dbReference type="SAM" id="MobiDB-lite"/>
    </source>
</evidence>
<evidence type="ECO:0000256" key="12">
    <source>
        <dbReference type="SAM" id="Phobius"/>
    </source>
</evidence>
<evidence type="ECO:0000259" key="13">
    <source>
        <dbReference type="PROSITE" id="PS50939"/>
    </source>
</evidence>
<feature type="transmembrane region" description="Helical" evidence="12">
    <location>
        <begin position="181"/>
        <end position="198"/>
    </location>
</feature>
<feature type="non-terminal residue" evidence="14">
    <location>
        <position position="270"/>
    </location>
</feature>
<protein>
    <recommendedName>
        <fullName evidence="13">Cytochrome b561 domain-containing protein</fullName>
    </recommendedName>
</protein>
<evidence type="ECO:0000313" key="14">
    <source>
        <dbReference type="EMBL" id="KAF9572076.1"/>
    </source>
</evidence>
<reference evidence="14" key="1">
    <citation type="journal article" date="2020" name="Fungal Divers.">
        <title>Resolving the Mortierellaceae phylogeny through synthesis of multi-gene phylogenetics and phylogenomics.</title>
        <authorList>
            <person name="Vandepol N."/>
            <person name="Liber J."/>
            <person name="Desiro A."/>
            <person name="Na H."/>
            <person name="Kennedy M."/>
            <person name="Barry K."/>
            <person name="Grigoriev I.V."/>
            <person name="Miller A.N."/>
            <person name="O'Donnell K."/>
            <person name="Stajich J.E."/>
            <person name="Bonito G."/>
        </authorList>
    </citation>
    <scope>NUCLEOTIDE SEQUENCE</scope>
    <source>
        <strain evidence="14">KOD1015</strain>
    </source>
</reference>
<evidence type="ECO:0000256" key="7">
    <source>
        <dbReference type="ARBA" id="ARBA00022982"/>
    </source>
</evidence>
<evidence type="ECO:0000313" key="15">
    <source>
        <dbReference type="Proteomes" id="UP000780801"/>
    </source>
</evidence>
<feature type="transmembrane region" description="Helical" evidence="12">
    <location>
        <begin position="249"/>
        <end position="269"/>
    </location>
</feature>
<evidence type="ECO:0000256" key="4">
    <source>
        <dbReference type="ARBA" id="ARBA00022617"/>
    </source>
</evidence>
<dbReference type="SUPFAM" id="SSF103473">
    <property type="entry name" value="MFS general substrate transporter"/>
    <property type="match status" value="1"/>
</dbReference>
<keyword evidence="8 12" id="KW-1133">Transmembrane helix</keyword>
<name>A0A9P6FK53_9FUNG</name>
<dbReference type="OrthoDB" id="432881at2759"/>
<feature type="transmembrane region" description="Helical" evidence="12">
    <location>
        <begin position="210"/>
        <end position="234"/>
    </location>
</feature>
<dbReference type="SMART" id="SM00665">
    <property type="entry name" value="B561"/>
    <property type="match status" value="1"/>
</dbReference>
<dbReference type="InterPro" id="IPR045150">
    <property type="entry name" value="CYB561D1/2"/>
</dbReference>
<comment type="caution">
    <text evidence="14">The sequence shown here is derived from an EMBL/GenBank/DDBJ whole genome shotgun (WGS) entry which is preliminary data.</text>
</comment>
<feature type="domain" description="Cytochrome b561" evidence="13">
    <location>
        <begin position="141"/>
        <end position="270"/>
    </location>
</feature>
<feature type="compositionally biased region" description="Polar residues" evidence="11">
    <location>
        <begin position="99"/>
        <end position="114"/>
    </location>
</feature>
<evidence type="ECO:0000256" key="10">
    <source>
        <dbReference type="ARBA" id="ARBA00023136"/>
    </source>
</evidence>
<organism evidence="14 15">
    <name type="scientific">Lunasporangiospora selenospora</name>
    <dbReference type="NCBI Taxonomy" id="979761"/>
    <lineage>
        <taxon>Eukaryota</taxon>
        <taxon>Fungi</taxon>
        <taxon>Fungi incertae sedis</taxon>
        <taxon>Mucoromycota</taxon>
        <taxon>Mortierellomycotina</taxon>
        <taxon>Mortierellomycetes</taxon>
        <taxon>Mortierellales</taxon>
        <taxon>Mortierellaceae</taxon>
        <taxon>Lunasporangiospora</taxon>
    </lineage>
</organism>
<dbReference type="GO" id="GO:0016020">
    <property type="term" value="C:membrane"/>
    <property type="evidence" value="ECO:0007669"/>
    <property type="project" value="UniProtKB-SubCell"/>
</dbReference>
<keyword evidence="15" id="KW-1185">Reference proteome</keyword>
<dbReference type="PROSITE" id="PS50939">
    <property type="entry name" value="CYTOCHROME_B561"/>
    <property type="match status" value="1"/>
</dbReference>
<keyword evidence="10 12" id="KW-0472">Membrane</keyword>
<evidence type="ECO:0000256" key="9">
    <source>
        <dbReference type="ARBA" id="ARBA00023004"/>
    </source>
</evidence>
<dbReference type="GO" id="GO:0046872">
    <property type="term" value="F:metal ion binding"/>
    <property type="evidence" value="ECO:0007669"/>
    <property type="project" value="UniProtKB-KW"/>
</dbReference>
<dbReference type="Proteomes" id="UP000780801">
    <property type="component" value="Unassembled WGS sequence"/>
</dbReference>
<sequence>MSHPPNPTSHRSDTPPVLPTSQASLQTQETLRSQSPYGYQSINSPSSTPSSSPRQELKPRSPGSQSGVFVSGTDPSSDSEDTEGTLTPLLLGSKRDSSLEQIQEEQSGTNSHPSTEAMATPERDEAQHKKQRHVRRRHHGQRRAWQLFLATFSQIGLFLFFGTLIAVLFKAPWEQPYSWHPILMGLYGFLSTEAILFLQPLEKRTHKKLAATIHGIVQILSFIFSVGGFVAIWANKNKKNKPHLTSNHAIYGTAAMAIFFFQIVFGLLIA</sequence>
<feature type="region of interest" description="Disordered" evidence="11">
    <location>
        <begin position="1"/>
        <end position="138"/>
    </location>
</feature>
<dbReference type="InterPro" id="IPR036259">
    <property type="entry name" value="MFS_trans_sf"/>
</dbReference>
<dbReference type="CDD" id="cd08761">
    <property type="entry name" value="Cyt_b561_CYB561D2_like"/>
    <property type="match status" value="1"/>
</dbReference>
<feature type="compositionally biased region" description="Low complexity" evidence="11">
    <location>
        <begin position="44"/>
        <end position="53"/>
    </location>
</feature>
<evidence type="ECO:0000256" key="8">
    <source>
        <dbReference type="ARBA" id="ARBA00022989"/>
    </source>
</evidence>
<dbReference type="PANTHER" id="PTHR15422">
    <property type="entry name" value="OS05G0565100 PROTEIN"/>
    <property type="match status" value="1"/>
</dbReference>
<evidence type="ECO:0000256" key="1">
    <source>
        <dbReference type="ARBA" id="ARBA00001970"/>
    </source>
</evidence>
<keyword evidence="9" id="KW-0408">Iron</keyword>
<feature type="compositionally biased region" description="Basic residues" evidence="11">
    <location>
        <begin position="129"/>
        <end position="138"/>
    </location>
</feature>
<evidence type="ECO:0000256" key="6">
    <source>
        <dbReference type="ARBA" id="ARBA00022723"/>
    </source>
</evidence>
<accession>A0A9P6FK53</accession>
<keyword evidence="6" id="KW-0479">Metal-binding</keyword>
<evidence type="ECO:0000256" key="2">
    <source>
        <dbReference type="ARBA" id="ARBA00004141"/>
    </source>
</evidence>
<gene>
    <name evidence="14" type="ORF">BGW38_008552</name>
</gene>
<keyword evidence="4" id="KW-0349">Heme</keyword>
<dbReference type="AlphaFoldDB" id="A0A9P6FK53"/>
<keyword evidence="5 12" id="KW-0812">Transmembrane</keyword>
<dbReference type="InterPro" id="IPR006593">
    <property type="entry name" value="Cyt_b561/ferric_Rdtase_TM"/>
</dbReference>
<feature type="compositionally biased region" description="Polar residues" evidence="11">
    <location>
        <begin position="19"/>
        <end position="43"/>
    </location>
</feature>
<keyword evidence="7" id="KW-0249">Electron transport</keyword>
<evidence type="ECO:0000256" key="5">
    <source>
        <dbReference type="ARBA" id="ARBA00022692"/>
    </source>
</evidence>
<evidence type="ECO:0000256" key="3">
    <source>
        <dbReference type="ARBA" id="ARBA00022448"/>
    </source>
</evidence>
<dbReference type="Pfam" id="PF03188">
    <property type="entry name" value="Cytochrom_B561"/>
    <property type="match status" value="1"/>
</dbReference>